<feature type="domain" description="TGF-beta family profile" evidence="5">
    <location>
        <begin position="190"/>
        <end position="300"/>
    </location>
</feature>
<keyword evidence="3" id="KW-0964">Secreted</keyword>
<dbReference type="SMART" id="SM00204">
    <property type="entry name" value="TGFB"/>
    <property type="match status" value="1"/>
</dbReference>
<comment type="subcellular location">
    <subcellularLocation>
        <location evidence="1">Secreted</location>
    </subcellularLocation>
</comment>
<evidence type="ECO:0000256" key="2">
    <source>
        <dbReference type="ARBA" id="ARBA00006656"/>
    </source>
</evidence>
<comment type="similarity">
    <text evidence="2 4">Belongs to the TGF-beta family.</text>
</comment>
<evidence type="ECO:0000313" key="7">
    <source>
        <dbReference type="Proteomes" id="UP000887013"/>
    </source>
</evidence>
<evidence type="ECO:0000256" key="4">
    <source>
        <dbReference type="RuleBase" id="RU000354"/>
    </source>
</evidence>
<dbReference type="SUPFAM" id="SSF57501">
    <property type="entry name" value="Cystine-knot cytokines"/>
    <property type="match status" value="1"/>
</dbReference>
<dbReference type="GO" id="GO:0008083">
    <property type="term" value="F:growth factor activity"/>
    <property type="evidence" value="ECO:0007669"/>
    <property type="project" value="UniProtKB-KW"/>
</dbReference>
<dbReference type="AlphaFoldDB" id="A0A8X6NQT0"/>
<name>A0A8X6NQT0_NEPPI</name>
<proteinExistence type="inferred from homology"/>
<keyword evidence="7" id="KW-1185">Reference proteome</keyword>
<dbReference type="InterPro" id="IPR015615">
    <property type="entry name" value="TGF-beta-rel"/>
</dbReference>
<protein>
    <recommendedName>
        <fullName evidence="5">TGF-beta family profile domain-containing protein</fullName>
    </recommendedName>
</protein>
<dbReference type="OrthoDB" id="6427568at2759"/>
<dbReference type="InterPro" id="IPR001839">
    <property type="entry name" value="TGF-b_C"/>
</dbReference>
<organism evidence="6 7">
    <name type="scientific">Nephila pilipes</name>
    <name type="common">Giant wood spider</name>
    <name type="synonym">Nephila maculata</name>
    <dbReference type="NCBI Taxonomy" id="299642"/>
    <lineage>
        <taxon>Eukaryota</taxon>
        <taxon>Metazoa</taxon>
        <taxon>Ecdysozoa</taxon>
        <taxon>Arthropoda</taxon>
        <taxon>Chelicerata</taxon>
        <taxon>Arachnida</taxon>
        <taxon>Araneae</taxon>
        <taxon>Araneomorphae</taxon>
        <taxon>Entelegynae</taxon>
        <taxon>Araneoidea</taxon>
        <taxon>Nephilidae</taxon>
        <taxon>Nephila</taxon>
    </lineage>
</organism>
<evidence type="ECO:0000256" key="3">
    <source>
        <dbReference type="ARBA" id="ARBA00022525"/>
    </source>
</evidence>
<evidence type="ECO:0000259" key="5">
    <source>
        <dbReference type="PROSITE" id="PS51362"/>
    </source>
</evidence>
<keyword evidence="4" id="KW-0339">Growth factor</keyword>
<dbReference type="EMBL" id="BMAW01061124">
    <property type="protein sequence ID" value="GFT29728.1"/>
    <property type="molecule type" value="Genomic_DNA"/>
</dbReference>
<dbReference type="InterPro" id="IPR029034">
    <property type="entry name" value="Cystine-knot_cytokine"/>
</dbReference>
<dbReference type="PROSITE" id="PS51362">
    <property type="entry name" value="TGF_BETA_2"/>
    <property type="match status" value="1"/>
</dbReference>
<accession>A0A8X6NQT0</accession>
<dbReference type="Proteomes" id="UP000887013">
    <property type="component" value="Unassembled WGS sequence"/>
</dbReference>
<reference evidence="6" key="1">
    <citation type="submission" date="2020-08" db="EMBL/GenBank/DDBJ databases">
        <title>Multicomponent nature underlies the extraordinary mechanical properties of spider dragline silk.</title>
        <authorList>
            <person name="Kono N."/>
            <person name="Nakamura H."/>
            <person name="Mori M."/>
            <person name="Yoshida Y."/>
            <person name="Ohtoshi R."/>
            <person name="Malay A.D."/>
            <person name="Moran D.A.P."/>
            <person name="Tomita M."/>
            <person name="Numata K."/>
            <person name="Arakawa K."/>
        </authorList>
    </citation>
    <scope>NUCLEOTIDE SEQUENCE</scope>
</reference>
<dbReference type="CDD" id="cd13756">
    <property type="entry name" value="TGF_beta_BMPs_GDFs"/>
    <property type="match status" value="1"/>
</dbReference>
<dbReference type="GO" id="GO:0005615">
    <property type="term" value="C:extracellular space"/>
    <property type="evidence" value="ECO:0007669"/>
    <property type="project" value="TreeGrafter"/>
</dbReference>
<comment type="caution">
    <text evidence="6">The sequence shown here is derived from an EMBL/GenBank/DDBJ whole genome shotgun (WGS) entry which is preliminary data.</text>
</comment>
<dbReference type="GO" id="GO:0005125">
    <property type="term" value="F:cytokine activity"/>
    <property type="evidence" value="ECO:0007669"/>
    <property type="project" value="TreeGrafter"/>
</dbReference>
<evidence type="ECO:0000256" key="1">
    <source>
        <dbReference type="ARBA" id="ARBA00004613"/>
    </source>
</evidence>
<gene>
    <name evidence="6" type="ORF">NPIL_343591</name>
</gene>
<dbReference type="Pfam" id="PF00019">
    <property type="entry name" value="TGF_beta"/>
    <property type="match status" value="1"/>
</dbReference>
<dbReference type="Gene3D" id="2.10.90.10">
    <property type="entry name" value="Cystine-knot cytokines"/>
    <property type="match status" value="1"/>
</dbReference>
<evidence type="ECO:0000313" key="6">
    <source>
        <dbReference type="EMBL" id="GFT29728.1"/>
    </source>
</evidence>
<sequence length="300" mass="34346">MKTYNITQTIPKGFKRLFVEWYPKNSCIPKKMKSHEIKVTQGLRRYRMRYRIPRKKGSDYTKVELWIELHGIFKKDLASHSTYECVAQTRFVSKKLKARALDPDHNVINDNLVELSYDITELYSELNALNEKSVRFKIRLCSGATGFHEIIVKSFIVFYEKYDCVEFSIDSEIKPRLGILGKGLTTFSNRLSKSSHNRIPRKACALKDWEVTFELGVFNECILYPINVNLHTCKGFCDTPKASATPHAVVQAIHAQLFGDVPSPCCVPVAWKPLTLIMMVDKEIIITSIPNFIATECGCP</sequence>
<dbReference type="PANTHER" id="PTHR11848">
    <property type="entry name" value="TGF-BETA FAMILY"/>
    <property type="match status" value="1"/>
</dbReference>